<evidence type="ECO:0000256" key="1">
    <source>
        <dbReference type="SAM" id="MobiDB-lite"/>
    </source>
</evidence>
<reference evidence="2" key="1">
    <citation type="journal article" date="2022" name="bioRxiv">
        <title>Sequencing and chromosome-scale assembly of the giantPleurodeles waltlgenome.</title>
        <authorList>
            <person name="Brown T."/>
            <person name="Elewa A."/>
            <person name="Iarovenko S."/>
            <person name="Subramanian E."/>
            <person name="Araus A.J."/>
            <person name="Petzold A."/>
            <person name="Susuki M."/>
            <person name="Suzuki K.-i.T."/>
            <person name="Hayashi T."/>
            <person name="Toyoda A."/>
            <person name="Oliveira C."/>
            <person name="Osipova E."/>
            <person name="Leigh N.D."/>
            <person name="Simon A."/>
            <person name="Yun M.H."/>
        </authorList>
    </citation>
    <scope>NUCLEOTIDE SEQUENCE</scope>
    <source>
        <strain evidence="2">20211129_DDA</strain>
        <tissue evidence="2">Liver</tissue>
    </source>
</reference>
<evidence type="ECO:0000313" key="3">
    <source>
        <dbReference type="Proteomes" id="UP001066276"/>
    </source>
</evidence>
<comment type="caution">
    <text evidence="2">The sequence shown here is derived from an EMBL/GenBank/DDBJ whole genome shotgun (WGS) entry which is preliminary data.</text>
</comment>
<accession>A0AAV7SG88</accession>
<dbReference type="AlphaFoldDB" id="A0AAV7SG88"/>
<organism evidence="2 3">
    <name type="scientific">Pleurodeles waltl</name>
    <name type="common">Iberian ribbed newt</name>
    <dbReference type="NCBI Taxonomy" id="8319"/>
    <lineage>
        <taxon>Eukaryota</taxon>
        <taxon>Metazoa</taxon>
        <taxon>Chordata</taxon>
        <taxon>Craniata</taxon>
        <taxon>Vertebrata</taxon>
        <taxon>Euteleostomi</taxon>
        <taxon>Amphibia</taxon>
        <taxon>Batrachia</taxon>
        <taxon>Caudata</taxon>
        <taxon>Salamandroidea</taxon>
        <taxon>Salamandridae</taxon>
        <taxon>Pleurodelinae</taxon>
        <taxon>Pleurodeles</taxon>
    </lineage>
</organism>
<keyword evidence="3" id="KW-1185">Reference proteome</keyword>
<proteinExistence type="predicted"/>
<protein>
    <submittedName>
        <fullName evidence="2">Uncharacterized protein</fullName>
    </submittedName>
</protein>
<dbReference type="EMBL" id="JANPWB010000008">
    <property type="protein sequence ID" value="KAJ1162843.1"/>
    <property type="molecule type" value="Genomic_DNA"/>
</dbReference>
<evidence type="ECO:0000313" key="2">
    <source>
        <dbReference type="EMBL" id="KAJ1162843.1"/>
    </source>
</evidence>
<sequence length="110" mass="11707">MHAAGSGNKIHRVGHLCGGVWAEPCPVHAEVRREAKRHWRTSEYYTQTHVAVAMGRLRTGSGSSSQASGPGAHASTGHKLDAVLVAAERISAPGTSEVEAGRSPARYLRR</sequence>
<dbReference type="Proteomes" id="UP001066276">
    <property type="component" value="Chromosome 4_2"/>
</dbReference>
<feature type="region of interest" description="Disordered" evidence="1">
    <location>
        <begin position="91"/>
        <end position="110"/>
    </location>
</feature>
<gene>
    <name evidence="2" type="ORF">NDU88_003308</name>
</gene>
<name>A0AAV7SG88_PLEWA</name>